<dbReference type="SUPFAM" id="SSF111369">
    <property type="entry name" value="HlyD-like secretion proteins"/>
    <property type="match status" value="1"/>
</dbReference>
<evidence type="ECO:0000259" key="7">
    <source>
        <dbReference type="Pfam" id="PF25917"/>
    </source>
</evidence>
<accession>A0ABU0VUE8</accession>
<evidence type="ECO:0000256" key="4">
    <source>
        <dbReference type="ARBA" id="ARBA00023136"/>
    </source>
</evidence>
<evidence type="ECO:0000256" key="6">
    <source>
        <dbReference type="SAM" id="Phobius"/>
    </source>
</evidence>
<keyword evidence="4 6" id="KW-0472">Membrane</keyword>
<protein>
    <submittedName>
        <fullName evidence="9">HlyD family efflux transporter periplasmic adaptor subunit</fullName>
    </submittedName>
</protein>
<comment type="subcellular location">
    <subcellularLocation>
        <location evidence="1">Membrane</location>
        <topology evidence="1">Single-pass membrane protein</topology>
    </subcellularLocation>
</comment>
<proteinExistence type="predicted"/>
<dbReference type="Gene3D" id="2.40.50.100">
    <property type="match status" value="1"/>
</dbReference>
<gene>
    <name evidence="9" type="ORF">Q9295_03135</name>
</gene>
<dbReference type="Gene3D" id="1.10.287.470">
    <property type="entry name" value="Helix hairpin bin"/>
    <property type="match status" value="1"/>
</dbReference>
<feature type="coiled-coil region" evidence="5">
    <location>
        <begin position="102"/>
        <end position="129"/>
    </location>
</feature>
<organism evidence="9 10">
    <name type="scientific">Pseudogemmobacter lacusdianii</name>
    <dbReference type="NCBI Taxonomy" id="3069608"/>
    <lineage>
        <taxon>Bacteria</taxon>
        <taxon>Pseudomonadati</taxon>
        <taxon>Pseudomonadota</taxon>
        <taxon>Alphaproteobacteria</taxon>
        <taxon>Rhodobacterales</taxon>
        <taxon>Paracoccaceae</taxon>
        <taxon>Pseudogemmobacter</taxon>
    </lineage>
</organism>
<dbReference type="EMBL" id="JAVDBT010000002">
    <property type="protein sequence ID" value="MDQ2065356.1"/>
    <property type="molecule type" value="Genomic_DNA"/>
</dbReference>
<evidence type="ECO:0000256" key="1">
    <source>
        <dbReference type="ARBA" id="ARBA00004167"/>
    </source>
</evidence>
<keyword evidence="3 6" id="KW-1133">Transmembrane helix</keyword>
<feature type="domain" description="Multidrug resistance protein MdtA-like barrel-sandwich hybrid" evidence="7">
    <location>
        <begin position="65"/>
        <end position="274"/>
    </location>
</feature>
<name>A0ABU0VUE8_9RHOB</name>
<dbReference type="RefSeq" id="WP_306679045.1">
    <property type="nucleotide sequence ID" value="NZ_JAVDBT010000002.1"/>
</dbReference>
<dbReference type="Pfam" id="PF25917">
    <property type="entry name" value="BSH_RND"/>
    <property type="match status" value="1"/>
</dbReference>
<dbReference type="InterPro" id="IPR058625">
    <property type="entry name" value="MdtA-like_BSH"/>
</dbReference>
<dbReference type="PANTHER" id="PTHR30386">
    <property type="entry name" value="MEMBRANE FUSION SUBUNIT OF EMRAB-TOLC MULTIDRUG EFFLUX PUMP"/>
    <property type="match status" value="1"/>
</dbReference>
<keyword evidence="5" id="KW-0175">Coiled coil</keyword>
<dbReference type="PANTHER" id="PTHR30386:SF26">
    <property type="entry name" value="TRANSPORT PROTEIN COMB"/>
    <property type="match status" value="1"/>
</dbReference>
<evidence type="ECO:0000313" key="9">
    <source>
        <dbReference type="EMBL" id="MDQ2065356.1"/>
    </source>
</evidence>
<comment type="caution">
    <text evidence="9">The sequence shown here is derived from an EMBL/GenBank/DDBJ whole genome shotgun (WGS) entry which is preliminary data.</text>
</comment>
<reference evidence="9 10" key="1">
    <citation type="submission" date="2023-08" db="EMBL/GenBank/DDBJ databases">
        <title>Characterization of two Paracoccaceae strains isolated from Phycosphere and proposal of Xinfangfangia lacusdiani sp. nov.</title>
        <authorList>
            <person name="Deng Y."/>
            <person name="Zhang Y.Q."/>
        </authorList>
    </citation>
    <scope>NUCLEOTIDE SEQUENCE [LARGE SCALE GENOMIC DNA]</scope>
    <source>
        <strain evidence="9 10">CPCC 101601</strain>
    </source>
</reference>
<dbReference type="InterPro" id="IPR058982">
    <property type="entry name" value="Beta-barrel_AprE"/>
</dbReference>
<evidence type="ECO:0000256" key="5">
    <source>
        <dbReference type="SAM" id="Coils"/>
    </source>
</evidence>
<feature type="coiled-coil region" evidence="5">
    <location>
        <begin position="212"/>
        <end position="246"/>
    </location>
</feature>
<keyword evidence="10" id="KW-1185">Reference proteome</keyword>
<dbReference type="Pfam" id="PF26002">
    <property type="entry name" value="Beta-barrel_AprE"/>
    <property type="match status" value="1"/>
</dbReference>
<dbReference type="Gene3D" id="2.40.30.170">
    <property type="match status" value="1"/>
</dbReference>
<feature type="transmembrane region" description="Helical" evidence="6">
    <location>
        <begin position="26"/>
        <end position="43"/>
    </location>
</feature>
<evidence type="ECO:0000256" key="3">
    <source>
        <dbReference type="ARBA" id="ARBA00022989"/>
    </source>
</evidence>
<dbReference type="InterPro" id="IPR050739">
    <property type="entry name" value="MFP"/>
</dbReference>
<dbReference type="PRINTS" id="PR01490">
    <property type="entry name" value="RTXTOXIND"/>
</dbReference>
<dbReference type="Proteomes" id="UP001239680">
    <property type="component" value="Unassembled WGS sequence"/>
</dbReference>
<evidence type="ECO:0000313" key="10">
    <source>
        <dbReference type="Proteomes" id="UP001239680"/>
    </source>
</evidence>
<evidence type="ECO:0000256" key="2">
    <source>
        <dbReference type="ARBA" id="ARBA00022692"/>
    </source>
</evidence>
<evidence type="ECO:0000259" key="8">
    <source>
        <dbReference type="Pfam" id="PF26002"/>
    </source>
</evidence>
<sequence length="391" mass="43253">MTQADFATDYLDGSFRRRSLATARQTVWLVSATLAIAVLWAAFAQINDITRGEGTVIPLRRMQTIQSLEGGILAELLVHEGDIVQEGEVLARMDATRFRSSFLETKAEIDTLRAEVARLEAEVMESEQIAFEGSDADSEARANELRLFVARRTKLTESIAAAETERAAITGQIEITAPLVEQGSVSRVDLLRLRQQEAALLGRIGELRNNYVQEAYRDLVAKKARLVALEQQLIQKEDQLTRTEIRSPVAGRVNNLNITTLGGVVQPGQSIMEVTPVDDQLMIETRVLPRDVALIAPGMPASVKLTAYDFSIYGDLRGTVSRISGDTVEEDTPTGSQAFYRVMVTTEQSYLERNGEQFPIRPGMVAVVDIESGSRSVLSYLTRPILRAKLR</sequence>
<keyword evidence="2 6" id="KW-0812">Transmembrane</keyword>
<feature type="domain" description="AprE-like beta-barrel" evidence="8">
    <location>
        <begin position="281"/>
        <end position="372"/>
    </location>
</feature>